<dbReference type="AlphaFoldDB" id="A0A0K1P781"/>
<dbReference type="PATRIC" id="fig|216946.3.peg.966"/>
<dbReference type="KEGG" id="stur:STURON_00935"/>
<organism evidence="1 2">
    <name type="scientific">Spiroplasma turonicum</name>
    <dbReference type="NCBI Taxonomy" id="216946"/>
    <lineage>
        <taxon>Bacteria</taxon>
        <taxon>Bacillati</taxon>
        <taxon>Mycoplasmatota</taxon>
        <taxon>Mollicutes</taxon>
        <taxon>Entomoplasmatales</taxon>
        <taxon>Spiroplasmataceae</taxon>
        <taxon>Spiroplasma</taxon>
    </lineage>
</organism>
<proteinExistence type="predicted"/>
<name>A0A0K1P781_9MOLU</name>
<reference evidence="1 2" key="1">
    <citation type="journal article" date="2015" name="Genome Announc.">
        <title>Complete Genome Sequence of Spiroplasma turonicum Strain Tab4cT, a Parasite of a Horse Fly, Haematopota sp. (Diptera: Tabanidae).</title>
        <authorList>
            <person name="Davis R.E."/>
            <person name="Shao J."/>
            <person name="Zhao Y."/>
            <person name="Gasparich G.E."/>
            <person name="Gaynor B.J."/>
            <person name="Donofrio N."/>
        </authorList>
    </citation>
    <scope>NUCLEOTIDE SEQUENCE [LARGE SCALE GENOMIC DNA]</scope>
    <source>
        <strain evidence="1 2">Tab4c</strain>
    </source>
</reference>
<gene>
    <name evidence="1" type="ORF">STURON_00935</name>
</gene>
<evidence type="ECO:0000313" key="1">
    <source>
        <dbReference type="EMBL" id="AKU80181.1"/>
    </source>
</evidence>
<dbReference type="OrthoDB" id="9911259at2"/>
<sequence>MKKSLQILLTIIIVILTTLQFFINGSNIKNDMQYNIYDNQLNIKNKVEKNAKAVGWGGLAIQYFIFVHSDILQNKYISELKDSYLSTNTFNNQKNLISKQNIFYSSVVSSALLLSLYSTTDYNEFFAESVSKWQTFDDSIKNKSWEILNYFFLNIYKILKANTPGRLKDFNYIKNIIDEDFKKEESKSLIFHTNLEKPQTDLTYEDLYYVDDNFGMKNLYSYDYLYGFVPNVLDYSLNAWTYTLNNNSPQYSFKYSYKRYNSENIKPVLKKFNQESFNITELRKVK</sequence>
<dbReference type="Proteomes" id="UP000067243">
    <property type="component" value="Chromosome"/>
</dbReference>
<dbReference type="EMBL" id="CP012328">
    <property type="protein sequence ID" value="AKU80181.1"/>
    <property type="molecule type" value="Genomic_DNA"/>
</dbReference>
<accession>A0A0K1P781</accession>
<protein>
    <submittedName>
        <fullName evidence="1">Uncharacterized protein</fullName>
    </submittedName>
</protein>
<keyword evidence="2" id="KW-1185">Reference proteome</keyword>
<dbReference type="RefSeq" id="WP_075048746.1">
    <property type="nucleotide sequence ID" value="NZ_CP012328.1"/>
</dbReference>
<evidence type="ECO:0000313" key="2">
    <source>
        <dbReference type="Proteomes" id="UP000067243"/>
    </source>
</evidence>